<dbReference type="Pfam" id="PF07676">
    <property type="entry name" value="PD40"/>
    <property type="match status" value="4"/>
</dbReference>
<dbReference type="PANTHER" id="PTHR36842">
    <property type="entry name" value="PROTEIN TOLB HOMOLOG"/>
    <property type="match status" value="1"/>
</dbReference>
<evidence type="ECO:0000256" key="1">
    <source>
        <dbReference type="ARBA" id="ARBA00009820"/>
    </source>
</evidence>
<dbReference type="AlphaFoldDB" id="A0A381VPT2"/>
<dbReference type="PANTHER" id="PTHR36842:SF1">
    <property type="entry name" value="PROTEIN TOLB"/>
    <property type="match status" value="1"/>
</dbReference>
<evidence type="ECO:0008006" key="3">
    <source>
        <dbReference type="Google" id="ProtNLM"/>
    </source>
</evidence>
<sequence>MPHLRNFIKISVIFSMVFSGLMFGQQAYPAAKTGGNYMHNFYLPPPSPTSPRWPAWSPDGQSLAFSMHGSIWRMALGGSTAIELTNNATYDSSPAWSPDGKWIAYTSEKDHETMDLMLLNLKTGKSLLLKTGEHLYLDPSWSPDGSQLAYVSTEPSGYYNIYVQKIRKGKPVGPALQITQDNAYGDNRLYFGNYDLHIAPTWSPDGKELLFVTNRD</sequence>
<accession>A0A381VPT2</accession>
<evidence type="ECO:0000313" key="2">
    <source>
        <dbReference type="EMBL" id="SVA41778.1"/>
    </source>
</evidence>
<feature type="non-terminal residue" evidence="2">
    <location>
        <position position="216"/>
    </location>
</feature>
<protein>
    <recommendedName>
        <fullName evidence="3">Dipeptidylpeptidase IV N-terminal domain-containing protein</fullName>
    </recommendedName>
</protein>
<dbReference type="InterPro" id="IPR011659">
    <property type="entry name" value="WD40"/>
</dbReference>
<comment type="similarity">
    <text evidence="1">Belongs to the TolB family.</text>
</comment>
<organism evidence="2">
    <name type="scientific">marine metagenome</name>
    <dbReference type="NCBI Taxonomy" id="408172"/>
    <lineage>
        <taxon>unclassified sequences</taxon>
        <taxon>metagenomes</taxon>
        <taxon>ecological metagenomes</taxon>
    </lineage>
</organism>
<reference evidence="2" key="1">
    <citation type="submission" date="2018-05" db="EMBL/GenBank/DDBJ databases">
        <authorList>
            <person name="Lanie J.A."/>
            <person name="Ng W.-L."/>
            <person name="Kazmierczak K.M."/>
            <person name="Andrzejewski T.M."/>
            <person name="Davidsen T.M."/>
            <person name="Wayne K.J."/>
            <person name="Tettelin H."/>
            <person name="Glass J.I."/>
            <person name="Rusch D."/>
            <person name="Podicherti R."/>
            <person name="Tsui H.-C.T."/>
            <person name="Winkler M.E."/>
        </authorList>
    </citation>
    <scope>NUCLEOTIDE SEQUENCE</scope>
</reference>
<dbReference type="Gene3D" id="2.120.10.30">
    <property type="entry name" value="TolB, C-terminal domain"/>
    <property type="match status" value="1"/>
</dbReference>
<dbReference type="InterPro" id="IPR011042">
    <property type="entry name" value="6-blade_b-propeller_TolB-like"/>
</dbReference>
<name>A0A381VPT2_9ZZZZ</name>
<gene>
    <name evidence="2" type="ORF">METZ01_LOCUS94632</name>
</gene>
<dbReference type="EMBL" id="UINC01009311">
    <property type="protein sequence ID" value="SVA41778.1"/>
    <property type="molecule type" value="Genomic_DNA"/>
</dbReference>
<proteinExistence type="inferred from homology"/>
<dbReference type="SUPFAM" id="SSF82171">
    <property type="entry name" value="DPP6 N-terminal domain-like"/>
    <property type="match status" value="1"/>
</dbReference>